<gene>
    <name evidence="1" type="ORF">SAMN02746065_10297</name>
</gene>
<accession>A0A1W1Z5U1</accession>
<reference evidence="1 2" key="1">
    <citation type="submission" date="2017-04" db="EMBL/GenBank/DDBJ databases">
        <authorList>
            <person name="Afonso C.L."/>
            <person name="Miller P.J."/>
            <person name="Scott M.A."/>
            <person name="Spackman E."/>
            <person name="Goraichik I."/>
            <person name="Dimitrov K.M."/>
            <person name="Suarez D.L."/>
            <person name="Swayne D.E."/>
        </authorList>
    </citation>
    <scope>NUCLEOTIDE SEQUENCE [LARGE SCALE GENOMIC DNA]</scope>
    <source>
        <strain evidence="1 2">DSM 3385</strain>
    </source>
</reference>
<evidence type="ECO:0000313" key="2">
    <source>
        <dbReference type="Proteomes" id="UP000192418"/>
    </source>
</evidence>
<dbReference type="STRING" id="1121400.SAMN02746065_10297"/>
<dbReference type="Proteomes" id="UP000192418">
    <property type="component" value="Unassembled WGS sequence"/>
</dbReference>
<sequence length="123" mass="14264">MDIDPYRSSGPEQIRFSRTVVNLYRFIDWVLILPEALEEIFLEELKAYEKEKNMPYITSAERIGRKKGEEKKLLSFVRRAHEQGISVSTIAKIVQLDISMVESILNNEDINIPLHLLDSTDTL</sequence>
<name>A0A1W1Z5U1_9BACT</name>
<dbReference type="RefSeq" id="WP_232367007.1">
    <property type="nucleotide sequence ID" value="NZ_FWXY01000002.1"/>
</dbReference>
<dbReference type="AlphaFoldDB" id="A0A1W1Z5U1"/>
<evidence type="ECO:0000313" key="1">
    <source>
        <dbReference type="EMBL" id="SMC43795.1"/>
    </source>
</evidence>
<keyword evidence="2" id="KW-1185">Reference proteome</keyword>
<organism evidence="1 2">
    <name type="scientific">Desulfocicer vacuolatum DSM 3385</name>
    <dbReference type="NCBI Taxonomy" id="1121400"/>
    <lineage>
        <taxon>Bacteria</taxon>
        <taxon>Pseudomonadati</taxon>
        <taxon>Thermodesulfobacteriota</taxon>
        <taxon>Desulfobacteria</taxon>
        <taxon>Desulfobacterales</taxon>
        <taxon>Desulfobacteraceae</taxon>
        <taxon>Desulfocicer</taxon>
    </lineage>
</organism>
<protein>
    <submittedName>
        <fullName evidence="1">Uncharacterized protein</fullName>
    </submittedName>
</protein>
<proteinExistence type="predicted"/>
<dbReference type="EMBL" id="FWXY01000002">
    <property type="protein sequence ID" value="SMC43795.1"/>
    <property type="molecule type" value="Genomic_DNA"/>
</dbReference>